<feature type="region of interest" description="Disordered" evidence="1">
    <location>
        <begin position="81"/>
        <end position="139"/>
    </location>
</feature>
<feature type="region of interest" description="Disordered" evidence="1">
    <location>
        <begin position="156"/>
        <end position="178"/>
    </location>
</feature>
<reference evidence="3" key="1">
    <citation type="journal article" date="2015" name="Nat. Genet.">
        <title>The genome and transcriptome of the zoonotic hookworm Ancylostoma ceylanicum identify infection-specific gene families.</title>
        <authorList>
            <person name="Schwarz E.M."/>
            <person name="Hu Y."/>
            <person name="Antoshechkin I."/>
            <person name="Miller M.M."/>
            <person name="Sternberg P.W."/>
            <person name="Aroian R.V."/>
        </authorList>
    </citation>
    <scope>NUCLEOTIDE SEQUENCE</scope>
    <source>
        <strain evidence="3">HY135</strain>
    </source>
</reference>
<dbReference type="AlphaFoldDB" id="A0A016UZI9"/>
<name>A0A016UZI9_9BILA</name>
<gene>
    <name evidence="2" type="primary">Acey_s0022.g510</name>
    <name evidence="2" type="ORF">Y032_0022g510</name>
</gene>
<evidence type="ECO:0000313" key="3">
    <source>
        <dbReference type="Proteomes" id="UP000024635"/>
    </source>
</evidence>
<keyword evidence="3" id="KW-1185">Reference proteome</keyword>
<feature type="compositionally biased region" description="Basic and acidic residues" evidence="1">
    <location>
        <begin position="161"/>
        <end position="178"/>
    </location>
</feature>
<feature type="compositionally biased region" description="Polar residues" evidence="1">
    <location>
        <begin position="128"/>
        <end position="137"/>
    </location>
</feature>
<organism evidence="2 3">
    <name type="scientific">Ancylostoma ceylanicum</name>
    <dbReference type="NCBI Taxonomy" id="53326"/>
    <lineage>
        <taxon>Eukaryota</taxon>
        <taxon>Metazoa</taxon>
        <taxon>Ecdysozoa</taxon>
        <taxon>Nematoda</taxon>
        <taxon>Chromadorea</taxon>
        <taxon>Rhabditida</taxon>
        <taxon>Rhabditina</taxon>
        <taxon>Rhabditomorpha</taxon>
        <taxon>Strongyloidea</taxon>
        <taxon>Ancylostomatidae</taxon>
        <taxon>Ancylostomatinae</taxon>
        <taxon>Ancylostoma</taxon>
    </lineage>
</organism>
<proteinExistence type="predicted"/>
<accession>A0A016UZI9</accession>
<evidence type="ECO:0000256" key="1">
    <source>
        <dbReference type="SAM" id="MobiDB-lite"/>
    </source>
</evidence>
<sequence length="196" mass="22355">MLELATLEEYERDRGSILTQFQNMRREENRKRLLRERVRAEVYTIGRIMRNVRFANFNYDLLLRSHEILRVLLDSWNEDMDEGKTCGNSDESVPQRGSGEASVGTSLPWNASTVNANGQDTDNKEDSANVTDTVLTGSSRKKSMVKRSVYCHVSPAVKAPQEPREEGHTDPALPRREPLAVTRLGRVVKRKKILDL</sequence>
<dbReference type="EMBL" id="JARK01001358">
    <property type="protein sequence ID" value="EYC20212.1"/>
    <property type="molecule type" value="Genomic_DNA"/>
</dbReference>
<comment type="caution">
    <text evidence="2">The sequence shown here is derived from an EMBL/GenBank/DDBJ whole genome shotgun (WGS) entry which is preliminary data.</text>
</comment>
<dbReference type="Proteomes" id="UP000024635">
    <property type="component" value="Unassembled WGS sequence"/>
</dbReference>
<evidence type="ECO:0000313" key="2">
    <source>
        <dbReference type="EMBL" id="EYC20212.1"/>
    </source>
</evidence>
<protein>
    <submittedName>
        <fullName evidence="2">Uncharacterized protein</fullName>
    </submittedName>
</protein>
<feature type="compositionally biased region" description="Polar residues" evidence="1">
    <location>
        <begin position="103"/>
        <end position="120"/>
    </location>
</feature>